<protein>
    <submittedName>
        <fullName evidence="6">3'-5' exonuclease</fullName>
    </submittedName>
</protein>
<dbReference type="SMART" id="SM00479">
    <property type="entry name" value="EXOIII"/>
    <property type="match status" value="1"/>
</dbReference>
<evidence type="ECO:0000256" key="2">
    <source>
        <dbReference type="ARBA" id="ARBA00022801"/>
    </source>
</evidence>
<accession>A0ABY3F7G4</accession>
<reference evidence="6 7" key="1">
    <citation type="submission" date="2019-07" db="EMBL/GenBank/DDBJ databases">
        <title>Diversity of Bacteria from Kongsfjorden, Arctic.</title>
        <authorList>
            <person name="Yu Y."/>
        </authorList>
    </citation>
    <scope>NUCLEOTIDE SEQUENCE [LARGE SCALE GENOMIC DNA]</scope>
    <source>
        <strain evidence="6 7">SM1927</strain>
    </source>
</reference>
<dbReference type="EMBL" id="VNFF01000034">
    <property type="protein sequence ID" value="TVU79888.1"/>
    <property type="molecule type" value="Genomic_DNA"/>
</dbReference>
<dbReference type="RefSeq" id="WP_145242657.1">
    <property type="nucleotide sequence ID" value="NZ_VNFF01000034.1"/>
</dbReference>
<feature type="domain" description="Exonuclease" evidence="5">
    <location>
        <begin position="3"/>
        <end position="188"/>
    </location>
</feature>
<dbReference type="InterPro" id="IPR012337">
    <property type="entry name" value="RNaseH-like_sf"/>
</dbReference>
<dbReference type="Proteomes" id="UP000317938">
    <property type="component" value="Unassembled WGS sequence"/>
</dbReference>
<comment type="caution">
    <text evidence="6">The sequence shown here is derived from an EMBL/GenBank/DDBJ whole genome shotgun (WGS) entry which is preliminary data.</text>
</comment>
<keyword evidence="2" id="KW-0378">Hydrolase</keyword>
<proteinExistence type="predicted"/>
<feature type="region of interest" description="Disordered" evidence="4">
    <location>
        <begin position="1"/>
        <end position="23"/>
    </location>
</feature>
<evidence type="ECO:0000259" key="5">
    <source>
        <dbReference type="SMART" id="SM00479"/>
    </source>
</evidence>
<keyword evidence="3 6" id="KW-0269">Exonuclease</keyword>
<keyword evidence="7" id="KW-1185">Reference proteome</keyword>
<evidence type="ECO:0000256" key="1">
    <source>
        <dbReference type="ARBA" id="ARBA00022722"/>
    </source>
</evidence>
<dbReference type="PANTHER" id="PTHR30231:SF4">
    <property type="entry name" value="PROTEIN NEN2"/>
    <property type="match status" value="1"/>
</dbReference>
<dbReference type="Pfam" id="PF00929">
    <property type="entry name" value="RNase_T"/>
    <property type="match status" value="1"/>
</dbReference>
<dbReference type="PANTHER" id="PTHR30231">
    <property type="entry name" value="DNA POLYMERASE III SUBUNIT EPSILON"/>
    <property type="match status" value="1"/>
</dbReference>
<dbReference type="InterPro" id="IPR013520">
    <property type="entry name" value="Ribonucl_H"/>
</dbReference>
<dbReference type="Gene3D" id="3.30.420.10">
    <property type="entry name" value="Ribonuclease H-like superfamily/Ribonuclease H"/>
    <property type="match status" value="1"/>
</dbReference>
<dbReference type="InterPro" id="IPR036397">
    <property type="entry name" value="RNaseH_sf"/>
</dbReference>
<keyword evidence="1" id="KW-0540">Nuclease</keyword>
<evidence type="ECO:0000313" key="6">
    <source>
        <dbReference type="EMBL" id="TVU79888.1"/>
    </source>
</evidence>
<organism evidence="6 7">
    <name type="scientific">Pseudoalteromonas neustonica</name>
    <dbReference type="NCBI Taxonomy" id="1840331"/>
    <lineage>
        <taxon>Bacteria</taxon>
        <taxon>Pseudomonadati</taxon>
        <taxon>Pseudomonadota</taxon>
        <taxon>Gammaproteobacteria</taxon>
        <taxon>Alteromonadales</taxon>
        <taxon>Pseudoalteromonadaceae</taxon>
        <taxon>Pseudoalteromonas</taxon>
    </lineage>
</organism>
<evidence type="ECO:0000256" key="3">
    <source>
        <dbReference type="ARBA" id="ARBA00022839"/>
    </source>
</evidence>
<evidence type="ECO:0000313" key="7">
    <source>
        <dbReference type="Proteomes" id="UP000317938"/>
    </source>
</evidence>
<dbReference type="CDD" id="cd06127">
    <property type="entry name" value="DEDDh"/>
    <property type="match status" value="1"/>
</dbReference>
<sequence length="193" mass="21754">MKPLVSYDTETTGMPDWKTPSDGENQPHIVQLSAVKHDPETKELIGELDLIIKPDGWVIPQETIDIHGITNEHAIEVGIPEKEAIQQLLDFCEGSERIAYNRTFDQRIVRIGLKRFFDEKAQEQWAQKDDHHCSMFLAKKAMKAGKNPKLVEAYKHFIGKELEGAHNALNDAKASMAVYFAVTEPSEPEESAA</sequence>
<name>A0ABY3F7G4_9GAMM</name>
<evidence type="ECO:0000256" key="4">
    <source>
        <dbReference type="SAM" id="MobiDB-lite"/>
    </source>
</evidence>
<dbReference type="GO" id="GO:0004527">
    <property type="term" value="F:exonuclease activity"/>
    <property type="evidence" value="ECO:0007669"/>
    <property type="project" value="UniProtKB-KW"/>
</dbReference>
<gene>
    <name evidence="6" type="ORF">FQP85_22105</name>
</gene>
<dbReference type="SUPFAM" id="SSF53098">
    <property type="entry name" value="Ribonuclease H-like"/>
    <property type="match status" value="1"/>
</dbReference>